<dbReference type="AlphaFoldDB" id="A0A088RUW2"/>
<evidence type="ECO:0000313" key="2">
    <source>
        <dbReference type="EMBL" id="AIN99650.1"/>
    </source>
</evidence>
<dbReference type="RefSeq" id="XP_010700357.1">
    <property type="nucleotide sequence ID" value="XM_010702055.1"/>
</dbReference>
<reference evidence="2 3" key="1">
    <citation type="journal article" date="2015" name="Sci. Rep.">
        <title>The genome of Leishmania panamensis: insights into genomics of the L. (Viannia) subgenus.</title>
        <authorList>
            <person name="Llanes A."/>
            <person name="Restrepo C.M."/>
            <person name="Vecchio G.D."/>
            <person name="Anguizola F.J."/>
            <person name="Lleonart R."/>
        </authorList>
    </citation>
    <scope>NUCLEOTIDE SEQUENCE [LARGE SCALE GENOMIC DNA]</scope>
    <source>
        <strain evidence="2 3">MHOM/PA/94/PSC-1</strain>
    </source>
</reference>
<dbReference type="EMBL" id="CP009397">
    <property type="protein sequence ID" value="AIN99650.1"/>
    <property type="molecule type" value="Genomic_DNA"/>
</dbReference>
<keyword evidence="1" id="KW-1133">Transmembrane helix</keyword>
<dbReference type="GeneID" id="22576458"/>
<proteinExistence type="predicted"/>
<dbReference type="VEuPathDB" id="TriTrypDB:LPAL13_280006500"/>
<dbReference type="KEGG" id="lpan:LPMP_280130"/>
<sequence>MRVFRISVPLMCFFYHFVVMIVTFVNYIIVVRLQDTPQVLRSAYLVFCIIEAMAYAAGAGPLFVYSYKYGTTSAARLSRLLCGIAIMFLFSSVPMLFMEVAQFLSFDYQFRHPLDGTVFVLHGIAWIFGGCITWFAYMRVVAGCLQRWRGPERQIIDDSGNIPSKDVQLHLVKRSQRQPKTI</sequence>
<evidence type="ECO:0000313" key="3">
    <source>
        <dbReference type="Proteomes" id="UP000063063"/>
    </source>
</evidence>
<feature type="transmembrane region" description="Helical" evidence="1">
    <location>
        <begin position="12"/>
        <end position="31"/>
    </location>
</feature>
<protein>
    <submittedName>
        <fullName evidence="2">Uncharacterized protein</fullName>
    </submittedName>
</protein>
<dbReference type="VEuPathDB" id="TriTrypDB:LPMP_280130"/>
<keyword evidence="3" id="KW-1185">Reference proteome</keyword>
<name>A0A088RUW2_LEIPA</name>
<dbReference type="eggNOG" id="ENOG502SA10">
    <property type="taxonomic scope" value="Eukaryota"/>
</dbReference>
<keyword evidence="1" id="KW-0812">Transmembrane</keyword>
<feature type="transmembrane region" description="Helical" evidence="1">
    <location>
        <begin position="77"/>
        <end position="97"/>
    </location>
</feature>
<dbReference type="OrthoDB" id="258750at2759"/>
<feature type="transmembrane region" description="Helical" evidence="1">
    <location>
        <begin position="43"/>
        <end position="65"/>
    </location>
</feature>
<feature type="transmembrane region" description="Helical" evidence="1">
    <location>
        <begin position="117"/>
        <end position="137"/>
    </location>
</feature>
<evidence type="ECO:0000256" key="1">
    <source>
        <dbReference type="SAM" id="Phobius"/>
    </source>
</evidence>
<gene>
    <name evidence="2" type="ORF">LPMP_280130</name>
</gene>
<accession>A0A088RUW2</accession>
<dbReference type="Proteomes" id="UP000063063">
    <property type="component" value="Chromosome 28"/>
</dbReference>
<organism evidence="2 3">
    <name type="scientific">Leishmania panamensis</name>
    <dbReference type="NCBI Taxonomy" id="5679"/>
    <lineage>
        <taxon>Eukaryota</taxon>
        <taxon>Discoba</taxon>
        <taxon>Euglenozoa</taxon>
        <taxon>Kinetoplastea</taxon>
        <taxon>Metakinetoplastina</taxon>
        <taxon>Trypanosomatida</taxon>
        <taxon>Trypanosomatidae</taxon>
        <taxon>Leishmaniinae</taxon>
        <taxon>Leishmania</taxon>
        <taxon>Leishmania guyanensis species complex</taxon>
    </lineage>
</organism>
<keyword evidence="1" id="KW-0472">Membrane</keyword>